<dbReference type="InterPro" id="IPR010182">
    <property type="entry name" value="ArgE/DapE"/>
</dbReference>
<sequence>MLSEVEQAVLDAVDDGRIVAELRELVQIPSVDGTAAEVDIQGWCARKLAELGMEVDHWQLDLPAITADPEFPGMEVERTEAWGCVGTLGQTAPGQAAPGQAAPGRATPGLVLNGHVDVVPVGDLALWPDADPFSARITDGIMWGRGTCDMKGGLAAILGAVAAITAAGVTLKKPLAVHTVVGEEDGGLGAFATLKRGHTGDACLIAEPTAGGVIPANAGSLTFRLEIPGLATHGSTRTRGVSAIEKFELVNRALAALEIERNLDPHPLLKHLDLANPLSVGTIQAGDWASTVPDLLVAEGRYGVRLGEPVDEARQAFEHAIAEACATDDWLRDHPVKITWPGGIFASGLLPEGDPLLEDTLQAATAAGASAVPEVLGGPYGSDLRQYAAAGIPTLQYGPGDVRYAHATDEHVPLAEVLHCARAYALLAVRRCS</sequence>
<feature type="domain" description="Peptidase M20 dimerisation" evidence="8">
    <location>
        <begin position="217"/>
        <end position="326"/>
    </location>
</feature>
<keyword evidence="6" id="KW-0862">Zinc</keyword>
<evidence type="ECO:0000256" key="5">
    <source>
        <dbReference type="ARBA" id="ARBA00022801"/>
    </source>
</evidence>
<dbReference type="SUPFAM" id="SSF53187">
    <property type="entry name" value="Zn-dependent exopeptidases"/>
    <property type="match status" value="1"/>
</dbReference>
<proteinExistence type="inferred from homology"/>
<keyword evidence="7" id="KW-0170">Cobalt</keyword>
<comment type="similarity">
    <text evidence="3">Belongs to the peptidase M20A family.</text>
</comment>
<dbReference type="Pfam" id="PF01546">
    <property type="entry name" value="Peptidase_M20"/>
    <property type="match status" value="1"/>
</dbReference>
<keyword evidence="5" id="KW-0378">Hydrolase</keyword>
<dbReference type="EMBL" id="BAAAOS010000031">
    <property type="protein sequence ID" value="GAA1585750.1"/>
    <property type="molecule type" value="Genomic_DNA"/>
</dbReference>
<comment type="cofactor">
    <cofactor evidence="1">
        <name>Co(2+)</name>
        <dbReference type="ChEBI" id="CHEBI:48828"/>
    </cofactor>
</comment>
<reference evidence="9 10" key="1">
    <citation type="journal article" date="2019" name="Int. J. Syst. Evol. Microbiol.">
        <title>The Global Catalogue of Microorganisms (GCM) 10K type strain sequencing project: providing services to taxonomists for standard genome sequencing and annotation.</title>
        <authorList>
            <consortium name="The Broad Institute Genomics Platform"/>
            <consortium name="The Broad Institute Genome Sequencing Center for Infectious Disease"/>
            <person name="Wu L."/>
            <person name="Ma J."/>
        </authorList>
    </citation>
    <scope>NUCLEOTIDE SEQUENCE [LARGE SCALE GENOMIC DNA]</scope>
    <source>
        <strain evidence="9 10">JCM 14969</strain>
    </source>
</reference>
<dbReference type="Pfam" id="PF07687">
    <property type="entry name" value="M20_dimer"/>
    <property type="match status" value="1"/>
</dbReference>
<evidence type="ECO:0000256" key="7">
    <source>
        <dbReference type="ARBA" id="ARBA00023285"/>
    </source>
</evidence>
<dbReference type="InterPro" id="IPR036264">
    <property type="entry name" value="Bact_exopeptidase_dim_dom"/>
</dbReference>
<dbReference type="RefSeq" id="WP_344216779.1">
    <property type="nucleotide sequence ID" value="NZ_BAAAOS010000031.1"/>
</dbReference>
<dbReference type="InterPro" id="IPR011650">
    <property type="entry name" value="Peptidase_M20_dimer"/>
</dbReference>
<gene>
    <name evidence="9" type="ORF">GCM10009789_44170</name>
</gene>
<dbReference type="PANTHER" id="PTHR43808">
    <property type="entry name" value="ACETYLORNITHINE DEACETYLASE"/>
    <property type="match status" value="1"/>
</dbReference>
<evidence type="ECO:0000256" key="6">
    <source>
        <dbReference type="ARBA" id="ARBA00022833"/>
    </source>
</evidence>
<comment type="caution">
    <text evidence="9">The sequence shown here is derived from an EMBL/GenBank/DDBJ whole genome shotgun (WGS) entry which is preliminary data.</text>
</comment>
<dbReference type="Gene3D" id="3.40.630.10">
    <property type="entry name" value="Zn peptidases"/>
    <property type="match status" value="1"/>
</dbReference>
<organism evidence="9 10">
    <name type="scientific">Kribbella sancticallisti</name>
    <dbReference type="NCBI Taxonomy" id="460087"/>
    <lineage>
        <taxon>Bacteria</taxon>
        <taxon>Bacillati</taxon>
        <taxon>Actinomycetota</taxon>
        <taxon>Actinomycetes</taxon>
        <taxon>Propionibacteriales</taxon>
        <taxon>Kribbellaceae</taxon>
        <taxon>Kribbella</taxon>
    </lineage>
</organism>
<evidence type="ECO:0000259" key="8">
    <source>
        <dbReference type="Pfam" id="PF07687"/>
    </source>
</evidence>
<protein>
    <submittedName>
        <fullName evidence="9">ArgE/DapE family deacylase</fullName>
    </submittedName>
</protein>
<name>A0ABN2DSW4_9ACTN</name>
<dbReference type="Proteomes" id="UP001500393">
    <property type="component" value="Unassembled WGS sequence"/>
</dbReference>
<keyword evidence="4" id="KW-0479">Metal-binding</keyword>
<dbReference type="InterPro" id="IPR002933">
    <property type="entry name" value="Peptidase_M20"/>
</dbReference>
<dbReference type="InterPro" id="IPR050072">
    <property type="entry name" value="Peptidase_M20A"/>
</dbReference>
<dbReference type="NCBIfam" id="TIGR01910">
    <property type="entry name" value="DapE-ArgE"/>
    <property type="match status" value="1"/>
</dbReference>
<dbReference type="Gene3D" id="3.30.70.360">
    <property type="match status" value="1"/>
</dbReference>
<evidence type="ECO:0000313" key="10">
    <source>
        <dbReference type="Proteomes" id="UP001500393"/>
    </source>
</evidence>
<evidence type="ECO:0000256" key="2">
    <source>
        <dbReference type="ARBA" id="ARBA00001947"/>
    </source>
</evidence>
<accession>A0ABN2DSW4</accession>
<evidence type="ECO:0000313" key="9">
    <source>
        <dbReference type="EMBL" id="GAA1585750.1"/>
    </source>
</evidence>
<evidence type="ECO:0000256" key="3">
    <source>
        <dbReference type="ARBA" id="ARBA00006247"/>
    </source>
</evidence>
<evidence type="ECO:0000256" key="4">
    <source>
        <dbReference type="ARBA" id="ARBA00022723"/>
    </source>
</evidence>
<keyword evidence="10" id="KW-1185">Reference proteome</keyword>
<comment type="cofactor">
    <cofactor evidence="2">
        <name>Zn(2+)</name>
        <dbReference type="ChEBI" id="CHEBI:29105"/>
    </cofactor>
</comment>
<dbReference type="PANTHER" id="PTHR43808:SF25">
    <property type="entry name" value="PEPTIDASE M20 DIMERISATION DOMAIN-CONTAINING PROTEIN"/>
    <property type="match status" value="1"/>
</dbReference>
<evidence type="ECO:0000256" key="1">
    <source>
        <dbReference type="ARBA" id="ARBA00001941"/>
    </source>
</evidence>
<dbReference type="SUPFAM" id="SSF55031">
    <property type="entry name" value="Bacterial exopeptidase dimerisation domain"/>
    <property type="match status" value="1"/>
</dbReference>